<sequence length="229" mass="25434">MSRRCLPITSWSWEGIRDATHKFCLSVHFILPSHATVRPSGAPVRFLLHKAQSAVATHQPQLRGAFCTSPYRWKPSLPSPRHSHGRAAASATPALCRPPPLCPSRRLQRTCDLPCCRLSPPVRPLAPVVVSTHRLRSLSTSENRRMATKDVNKGGLEGRKVLHPQIVRTGVRPMKRLEVDVYLDVVSCTEQAFGRLEVSIKSVSRSHRRDCSLPVAASQSPLPVRTINI</sequence>
<comment type="caution">
    <text evidence="1">The sequence shown here is derived from an EMBL/GenBank/DDBJ whole genome shotgun (WGS) entry which is preliminary data.</text>
</comment>
<accession>A0A843VYB3</accession>
<dbReference type="AlphaFoldDB" id="A0A843VYB3"/>
<organism evidence="1 2">
    <name type="scientific">Colocasia esculenta</name>
    <name type="common">Wild taro</name>
    <name type="synonym">Arum esculentum</name>
    <dbReference type="NCBI Taxonomy" id="4460"/>
    <lineage>
        <taxon>Eukaryota</taxon>
        <taxon>Viridiplantae</taxon>
        <taxon>Streptophyta</taxon>
        <taxon>Embryophyta</taxon>
        <taxon>Tracheophyta</taxon>
        <taxon>Spermatophyta</taxon>
        <taxon>Magnoliopsida</taxon>
        <taxon>Liliopsida</taxon>
        <taxon>Araceae</taxon>
        <taxon>Aroideae</taxon>
        <taxon>Colocasieae</taxon>
        <taxon>Colocasia</taxon>
    </lineage>
</organism>
<keyword evidence="2" id="KW-1185">Reference proteome</keyword>
<reference evidence="1" key="1">
    <citation type="submission" date="2017-07" db="EMBL/GenBank/DDBJ databases">
        <title>Taro Niue Genome Assembly and Annotation.</title>
        <authorList>
            <person name="Atibalentja N."/>
            <person name="Keating K."/>
            <person name="Fields C.J."/>
        </authorList>
    </citation>
    <scope>NUCLEOTIDE SEQUENCE</scope>
    <source>
        <strain evidence="1">Niue_2</strain>
        <tissue evidence="1">Leaf</tissue>
    </source>
</reference>
<dbReference type="EMBL" id="NMUH01002753">
    <property type="protein sequence ID" value="MQM01899.1"/>
    <property type="molecule type" value="Genomic_DNA"/>
</dbReference>
<evidence type="ECO:0000313" key="2">
    <source>
        <dbReference type="Proteomes" id="UP000652761"/>
    </source>
</evidence>
<dbReference type="Proteomes" id="UP000652761">
    <property type="component" value="Unassembled WGS sequence"/>
</dbReference>
<evidence type="ECO:0000313" key="1">
    <source>
        <dbReference type="EMBL" id="MQM01899.1"/>
    </source>
</evidence>
<proteinExistence type="predicted"/>
<name>A0A843VYB3_COLES</name>
<gene>
    <name evidence="1" type="ORF">Taro_034658</name>
</gene>
<protein>
    <submittedName>
        <fullName evidence="1">Uncharacterized protein</fullName>
    </submittedName>
</protein>